<dbReference type="Gene3D" id="1.25.40.10">
    <property type="entry name" value="Tetratricopeptide repeat domain"/>
    <property type="match status" value="1"/>
</dbReference>
<keyword evidence="3" id="KW-0808">Transferase</keyword>
<keyword evidence="2" id="KW-0328">Glycosyltransferase</keyword>
<dbReference type="SUPFAM" id="SSF48452">
    <property type="entry name" value="TPR-like"/>
    <property type="match status" value="1"/>
</dbReference>
<dbReference type="Gene3D" id="3.40.50.2000">
    <property type="entry name" value="Glycogen Phosphorylase B"/>
    <property type="match status" value="1"/>
</dbReference>
<evidence type="ECO:0000256" key="2">
    <source>
        <dbReference type="ARBA" id="ARBA00022676"/>
    </source>
</evidence>
<keyword evidence="4" id="KW-0677">Repeat</keyword>
<dbReference type="PANTHER" id="PTHR44835:SF1">
    <property type="entry name" value="PROTEIN O-GLCNAC TRANSFERASE"/>
    <property type="match status" value="1"/>
</dbReference>
<dbReference type="Proteomes" id="UP000757435">
    <property type="component" value="Unassembled WGS sequence"/>
</dbReference>
<evidence type="ECO:0000313" key="9">
    <source>
        <dbReference type="Proteomes" id="UP000757435"/>
    </source>
</evidence>
<evidence type="ECO:0000256" key="5">
    <source>
        <dbReference type="ARBA" id="ARBA00022803"/>
    </source>
</evidence>
<evidence type="ECO:0000259" key="7">
    <source>
        <dbReference type="Pfam" id="PF13844"/>
    </source>
</evidence>
<name>A0A951QDW8_9CYAN</name>
<dbReference type="InterPro" id="IPR011990">
    <property type="entry name" value="TPR-like_helical_dom_sf"/>
</dbReference>
<dbReference type="EMBL" id="JAHHHD010000025">
    <property type="protein sequence ID" value="MBW4660775.1"/>
    <property type="molecule type" value="Genomic_DNA"/>
</dbReference>
<dbReference type="Pfam" id="PF13844">
    <property type="entry name" value="Glyco_transf_41"/>
    <property type="match status" value="2"/>
</dbReference>
<feature type="domain" description="O-GlcNAc transferase C-terminal" evidence="7">
    <location>
        <begin position="291"/>
        <end position="444"/>
    </location>
</feature>
<feature type="region of interest" description="Disordered" evidence="6">
    <location>
        <begin position="187"/>
        <end position="215"/>
    </location>
</feature>
<keyword evidence="5" id="KW-0802">TPR repeat</keyword>
<dbReference type="AlphaFoldDB" id="A0A951QDW8"/>
<dbReference type="PANTHER" id="PTHR44835">
    <property type="entry name" value="UDP-N-ACETYLGLUCOSAMINE--PEPTIDE N-ACETYLGLUCOSAMINYLTRANSFERASE SPINDLY-RELATED"/>
    <property type="match status" value="1"/>
</dbReference>
<gene>
    <name evidence="8" type="ORF">KME15_19040</name>
</gene>
<dbReference type="SUPFAM" id="SSF53756">
    <property type="entry name" value="UDP-Glycosyltransferase/glycogen phosphorylase"/>
    <property type="match status" value="1"/>
</dbReference>
<feature type="domain" description="O-GlcNAc transferase C-terminal" evidence="7">
    <location>
        <begin position="455"/>
        <end position="643"/>
    </location>
</feature>
<evidence type="ECO:0000256" key="4">
    <source>
        <dbReference type="ARBA" id="ARBA00022737"/>
    </source>
</evidence>
<dbReference type="Gene3D" id="3.40.50.11380">
    <property type="match status" value="1"/>
</dbReference>
<comment type="pathway">
    <text evidence="1">Protein modification; protein glycosylation.</text>
</comment>
<comment type="caution">
    <text evidence="8">The sequence shown here is derived from an EMBL/GenBank/DDBJ whole genome shotgun (WGS) entry which is preliminary data.</text>
</comment>
<reference evidence="8" key="1">
    <citation type="submission" date="2021-05" db="EMBL/GenBank/DDBJ databases">
        <authorList>
            <person name="Pietrasiak N."/>
            <person name="Ward R."/>
            <person name="Stajich J.E."/>
            <person name="Kurbessoian T."/>
        </authorList>
    </citation>
    <scope>NUCLEOTIDE SEQUENCE</scope>
    <source>
        <strain evidence="8">UHER 2000/2452</strain>
    </source>
</reference>
<accession>A0A951QDW8</accession>
<dbReference type="InterPro" id="IPR029489">
    <property type="entry name" value="OGT/SEC/SPY_C"/>
</dbReference>
<sequence length="654" mass="73751">MEIAVQADQHMAQGNYAEAAIAYEQAIALEPDYLSHYWQLGLALFLQGEGADAQLAWMSPLLESPELEVARSQSLIEFLLAQAQALNLAGQYDTAVDLGRFCVELAPDDVKVLLPLASWMQHTGLTENLTESISLAAACLERSSSYVDRVLATHLILSALMSTCGSWQDSWHYYQIHKQLLASLKMPSPPTPLPTGEGSQDQFPFSPEEKELGDEGRAVRPIAEPKLNEGDRAALPNLLGMGAFLLYFEDSPHTNRPIRNQFAAACQASFRQQAAQQGKQYHQSFVPLGTAAVKPLKIGYLSECLRQHSIGWLIRWLLQHHDRHHFEVHLYSLMPSDDWIQNGLRMSYGDRFHDLPPTTVDIADRIYADQIDILVELDSLTCLSGCGTMALKPAPIQVNWLGYDAAGIPGIDYFIADPYVLPEEAQSYYTEKIWRLPQTYIAVDGFEVHTPSLRRDQLGIPGEAIVYLSSQSGLKRNPHNIRLQMQILRAVPNSYFLIKSWRADLAQLEEFFGQFADEVGLNRDRLRFLPGVPSEFIHRANLNLADIVLDTYPYNGATTTLEALWIGLPIVTRVGEQFAARNSYTMMMNAGVTEGIAWSDDEYIEWGIRLGQDTGLRQEISHRLKRARHTSPLWNTPAFTRNLEQAYQQMWERY</sequence>
<dbReference type="GO" id="GO:0016757">
    <property type="term" value="F:glycosyltransferase activity"/>
    <property type="evidence" value="ECO:0007669"/>
    <property type="project" value="UniProtKB-KW"/>
</dbReference>
<organism evidence="8 9">
    <name type="scientific">Drouetiella hepatica Uher 2000/2452</name>
    <dbReference type="NCBI Taxonomy" id="904376"/>
    <lineage>
        <taxon>Bacteria</taxon>
        <taxon>Bacillati</taxon>
        <taxon>Cyanobacteriota</taxon>
        <taxon>Cyanophyceae</taxon>
        <taxon>Oculatellales</taxon>
        <taxon>Oculatellaceae</taxon>
        <taxon>Drouetiella</taxon>
    </lineage>
</organism>
<dbReference type="InterPro" id="IPR051939">
    <property type="entry name" value="Glycosyltr_41/O-GlcNAc_trsf"/>
</dbReference>
<dbReference type="Pfam" id="PF13414">
    <property type="entry name" value="TPR_11"/>
    <property type="match status" value="1"/>
</dbReference>
<protein>
    <submittedName>
        <fullName evidence="8">Tetratricopeptide repeat protein</fullName>
    </submittedName>
</protein>
<proteinExistence type="predicted"/>
<evidence type="ECO:0000256" key="6">
    <source>
        <dbReference type="SAM" id="MobiDB-lite"/>
    </source>
</evidence>
<evidence type="ECO:0000313" key="8">
    <source>
        <dbReference type="EMBL" id="MBW4660775.1"/>
    </source>
</evidence>
<evidence type="ECO:0000256" key="3">
    <source>
        <dbReference type="ARBA" id="ARBA00022679"/>
    </source>
</evidence>
<reference evidence="8" key="2">
    <citation type="journal article" date="2022" name="Microbiol. Resour. Announc.">
        <title>Metagenome Sequencing to Explore Phylogenomics of Terrestrial Cyanobacteria.</title>
        <authorList>
            <person name="Ward R.D."/>
            <person name="Stajich J.E."/>
            <person name="Johansen J.R."/>
            <person name="Huntemann M."/>
            <person name="Clum A."/>
            <person name="Foster B."/>
            <person name="Foster B."/>
            <person name="Roux S."/>
            <person name="Palaniappan K."/>
            <person name="Varghese N."/>
            <person name="Mukherjee S."/>
            <person name="Reddy T.B.K."/>
            <person name="Daum C."/>
            <person name="Copeland A."/>
            <person name="Chen I.A."/>
            <person name="Ivanova N.N."/>
            <person name="Kyrpides N.C."/>
            <person name="Shapiro N."/>
            <person name="Eloe-Fadrosh E.A."/>
            <person name="Pietrasiak N."/>
        </authorList>
    </citation>
    <scope>NUCLEOTIDE SEQUENCE</scope>
    <source>
        <strain evidence="8">UHER 2000/2452</strain>
    </source>
</reference>
<evidence type="ECO:0000256" key="1">
    <source>
        <dbReference type="ARBA" id="ARBA00004922"/>
    </source>
</evidence>